<comment type="caution">
    <text evidence="2">The sequence shown here is derived from an EMBL/GenBank/DDBJ whole genome shotgun (WGS) entry which is preliminary data.</text>
</comment>
<feature type="compositionally biased region" description="Basic residues" evidence="1">
    <location>
        <begin position="1711"/>
        <end position="1725"/>
    </location>
</feature>
<feature type="compositionally biased region" description="Low complexity" evidence="1">
    <location>
        <begin position="798"/>
        <end position="820"/>
    </location>
</feature>
<name>A0A423T509_PENVA</name>
<feature type="compositionally biased region" description="Low complexity" evidence="1">
    <location>
        <begin position="1835"/>
        <end position="1851"/>
    </location>
</feature>
<feature type="compositionally biased region" description="Polar residues" evidence="1">
    <location>
        <begin position="781"/>
        <end position="791"/>
    </location>
</feature>
<feature type="compositionally biased region" description="Low complexity" evidence="1">
    <location>
        <begin position="1061"/>
        <end position="1071"/>
    </location>
</feature>
<feature type="compositionally biased region" description="Low complexity" evidence="1">
    <location>
        <begin position="1926"/>
        <end position="1942"/>
    </location>
</feature>
<feature type="compositionally biased region" description="Pro residues" evidence="1">
    <location>
        <begin position="846"/>
        <end position="856"/>
    </location>
</feature>
<feature type="compositionally biased region" description="Polar residues" evidence="1">
    <location>
        <begin position="821"/>
        <end position="833"/>
    </location>
</feature>
<feature type="region of interest" description="Disordered" evidence="1">
    <location>
        <begin position="1412"/>
        <end position="1434"/>
    </location>
</feature>
<feature type="region of interest" description="Disordered" evidence="1">
    <location>
        <begin position="387"/>
        <end position="409"/>
    </location>
</feature>
<organism evidence="2 3">
    <name type="scientific">Penaeus vannamei</name>
    <name type="common">Whiteleg shrimp</name>
    <name type="synonym">Litopenaeus vannamei</name>
    <dbReference type="NCBI Taxonomy" id="6689"/>
    <lineage>
        <taxon>Eukaryota</taxon>
        <taxon>Metazoa</taxon>
        <taxon>Ecdysozoa</taxon>
        <taxon>Arthropoda</taxon>
        <taxon>Crustacea</taxon>
        <taxon>Multicrustacea</taxon>
        <taxon>Malacostraca</taxon>
        <taxon>Eumalacostraca</taxon>
        <taxon>Eucarida</taxon>
        <taxon>Decapoda</taxon>
        <taxon>Dendrobranchiata</taxon>
        <taxon>Penaeoidea</taxon>
        <taxon>Penaeidae</taxon>
        <taxon>Penaeus</taxon>
    </lineage>
</organism>
<evidence type="ECO:0000256" key="1">
    <source>
        <dbReference type="SAM" id="MobiDB-lite"/>
    </source>
</evidence>
<feature type="region of interest" description="Disordered" evidence="1">
    <location>
        <begin position="1803"/>
        <end position="1906"/>
    </location>
</feature>
<feature type="compositionally biased region" description="Basic and acidic residues" evidence="1">
    <location>
        <begin position="387"/>
        <end position="406"/>
    </location>
</feature>
<feature type="compositionally biased region" description="Basic and acidic residues" evidence="1">
    <location>
        <begin position="1536"/>
        <end position="1547"/>
    </location>
</feature>
<feature type="region of interest" description="Disordered" evidence="1">
    <location>
        <begin position="302"/>
        <end position="342"/>
    </location>
</feature>
<feature type="compositionally biased region" description="Low complexity" evidence="1">
    <location>
        <begin position="835"/>
        <end position="845"/>
    </location>
</feature>
<feature type="region of interest" description="Disordered" evidence="1">
    <location>
        <begin position="585"/>
        <end position="606"/>
    </location>
</feature>
<feature type="compositionally biased region" description="Basic and acidic residues" evidence="1">
    <location>
        <begin position="1623"/>
        <end position="1648"/>
    </location>
</feature>
<feature type="compositionally biased region" description="Polar residues" evidence="1">
    <location>
        <begin position="1468"/>
        <end position="1500"/>
    </location>
</feature>
<feature type="compositionally biased region" description="Low complexity" evidence="1">
    <location>
        <begin position="1895"/>
        <end position="1906"/>
    </location>
</feature>
<feature type="region of interest" description="Disordered" evidence="1">
    <location>
        <begin position="1689"/>
        <end position="1732"/>
    </location>
</feature>
<gene>
    <name evidence="2" type="ORF">C7M84_010384</name>
</gene>
<feature type="region of interest" description="Disordered" evidence="1">
    <location>
        <begin position="1056"/>
        <end position="1081"/>
    </location>
</feature>
<feature type="region of interest" description="Disordered" evidence="1">
    <location>
        <begin position="1458"/>
        <end position="1568"/>
    </location>
</feature>
<accession>A0A423T509</accession>
<feature type="region of interest" description="Disordered" evidence="1">
    <location>
        <begin position="656"/>
        <end position="700"/>
    </location>
</feature>
<feature type="region of interest" description="Disordered" evidence="1">
    <location>
        <begin position="1604"/>
        <end position="1664"/>
    </location>
</feature>
<protein>
    <submittedName>
        <fullName evidence="2">Uncharacterized protein</fullName>
    </submittedName>
</protein>
<sequence length="1995" mass="217628">MLGWSFKLRLGRVKKRRGLGPTAAAGHGSGSDGRRHQTTPQERYRTRARQQLLLEKHHELQRSPKRRRNKLYQQRSQDNTAPRKVGGRTLRPPVLPHLQLPNGKVKSHSLRVDAAGGGWRRPPPPASWLPLRTDAPPRIPYHVVEARLRAHRHQLWRQQGTCSACVASRRPRAASMPRLGGERFDEGPPRTEGKGRVLVLGGKAVSVGSRPQPRALSWHGEERQVEAETWSPSQPAAHRSRTLRVPGAPHGLSQPRTHTQTWPRFQEEAWPRHPICTWPRVQERPWATFQDHSKVRFQHLPACGPSHLSEGKHDKKSVRLEQKEKDNKNRHKETGTFSGLSQKYKKMRADDIAWTTGNDQSEVSDAGYLTESPLPKDDCHQDAVRAKSSERTRGMNKHHLEGRRSSSFEVDDREDMALPYAGLRGSDNEDDLVHTKNPKVPSDKRVLVKETHFSSKNPLGIQVRFRDKMSDEMSSSAHLQEHLTADPEARTSGHHKEDINITARKLLSTRAVADDLKAVEKIPLTVMQQDRHVVVVGQGMPSRRLCGEQKAITNAANIGHKGIPQSDAVGDGHCMVRPETWDYEKEGPLQSQASEGSDTDESGGSLEVMGGKVVRCMDDHDTDEGFHTCDDCDSVLTRLSRKSSIEALDYEVESHGWDGQVPRDGGRERTNGHPVSQCRVPRQSTEDPGLARDEEKQDEEWGVCDVKGDATAGIAAGGITITPATIFVPESRLPPHLAPGGLHILGESVVLLLPSLSDTQSLCDSLDRSVSPYGTKAPPASSGSPEVSSMPLSDGKTSSELADSLSASSLLPDSPVSSGSMPQTMSNNTTLYSASPPDSLVLPPKSLLPPSSPPQSPELRGSPAQSLESITSSGPVPSPPRSVEMLVSSLKSSEIYAINPQLLEHTRIPPESQKPFTSLSETLRLRSPELDYSSPLQPLELLASPPESFCSRSPEVDNIPEKSLQLSTSPPRSLELPACSPEELPPQSLELVSSPQESLELLASPPESLELLASPPESLELLASPPESLELLASPPESLPQPLELINSPPEGFVLLPSPPESLELLTSPTESIPPQSLEQAISPPDSLELHVSPPESLELLTSPPESLGLSPLHAAEMVISPTHSPELIVDPPELFTSPVLFCSPRRSPELPGTPTLDAVPLQSPQESPVPLSLRPRCSEAGVGSLRSSPVEAINFLSLTTPLGRSPRSRMPQVSEVADLSRSIQASEVLLNQGPELVKDTGIGKSKADVRSGRQRAKSKIPVWDPNASKMLQEEEGKRTKMPLPASPTWTKDMPGNYEGTQQLDGPLPLPHLSLNGCQRDVSEKEPVSLAVENVSEGEVRLLTDKVSSGTNHMRVSKSVFSDITPRKPLMANEILNSPAVSSMSFRGSCVRNDLCDDSSPVVSKHEVEGSCGERGHVTGERMTYGHSQPDGERSLTVLRQMSFPERPRMNDLRAAMSSVSHVARSGENVQDSSTAQPSSLTSQADIVSMHSPKQQTSVYSDHKRDDPSLRSLLKHASVPFRSPSAEGHSSIPRRPGKDGDSRHKSSDGCAKSQGTPAEDKRATSSSLSRVRDVIEFWNSRTGTSSALRDRGGEALSVNADCVTRTGGRSPVGNNSPARQAAQKHESGKQKEGPQAEAKQDSRSERIDGGPFREISSGRRRNSVASLRPKIAGVGTVCVVGSSILRGWGSGTSSSSSTGSEEERGRPGSLSRRHARSSHATHKTPTHALPPRYGFCALPIPPHTRERCSRYDGRGTFKRQFTAGNEQKGISLALAGKPCRATITPLEGREGRDAARGVSHLRRETQPLLPSPPTSTNFHPHPTPPLSHPNPLPLTLPTHTHTPLTIHSHSQPLHHSHSHSTPTHTQHPPPLTLHFHSHPHSPLPTPTHHTHTQHSHSTLLTIHSHSHPNPHLPLTLHFHFYSQLHSTSTHTPTPTHNPLTLTPQPPPPTHTPTLLTPQPHPHSQSTPTHPPPRPYFYTLHPISTTLPFCCTRSAK</sequence>
<feature type="region of interest" description="Disordered" evidence="1">
    <location>
        <begin position="770"/>
        <end position="883"/>
    </location>
</feature>
<keyword evidence="3" id="KW-1185">Reference proteome</keyword>
<dbReference type="EMBL" id="QCYY01002314">
    <property type="protein sequence ID" value="ROT71308.1"/>
    <property type="molecule type" value="Genomic_DNA"/>
</dbReference>
<evidence type="ECO:0000313" key="2">
    <source>
        <dbReference type="EMBL" id="ROT71308.1"/>
    </source>
</evidence>
<feature type="compositionally biased region" description="Low complexity" evidence="1">
    <location>
        <begin position="993"/>
        <end position="1013"/>
    </location>
</feature>
<dbReference type="Proteomes" id="UP000283509">
    <property type="component" value="Unassembled WGS sequence"/>
</dbReference>
<reference evidence="2 3" key="2">
    <citation type="submission" date="2019-01" db="EMBL/GenBank/DDBJ databases">
        <title>The decoding of complex shrimp genome reveals the adaptation for benthos swimmer, frequently molting mechanism and breeding impact on genome.</title>
        <authorList>
            <person name="Sun Y."/>
            <person name="Gao Y."/>
            <person name="Yu Y."/>
        </authorList>
    </citation>
    <scope>NUCLEOTIDE SEQUENCE [LARGE SCALE GENOMIC DNA]</scope>
    <source>
        <tissue evidence="2">Muscle</tissue>
    </source>
</reference>
<evidence type="ECO:0000313" key="3">
    <source>
        <dbReference type="Proteomes" id="UP000283509"/>
    </source>
</evidence>
<feature type="region of interest" description="Disordered" evidence="1">
    <location>
        <begin position="1926"/>
        <end position="1976"/>
    </location>
</feature>
<proteinExistence type="predicted"/>
<feature type="compositionally biased region" description="Pro residues" evidence="1">
    <location>
        <begin position="1821"/>
        <end position="1834"/>
    </location>
</feature>
<feature type="compositionally biased region" description="Polar residues" evidence="1">
    <location>
        <begin position="71"/>
        <end position="80"/>
    </location>
</feature>
<feature type="compositionally biased region" description="Low complexity" evidence="1">
    <location>
        <begin position="1951"/>
        <end position="1967"/>
    </location>
</feature>
<feature type="region of interest" description="Disordered" evidence="1">
    <location>
        <begin position="943"/>
        <end position="1013"/>
    </location>
</feature>
<reference evidence="2 3" key="1">
    <citation type="submission" date="2018-04" db="EMBL/GenBank/DDBJ databases">
        <authorList>
            <person name="Zhang X."/>
            <person name="Yuan J."/>
            <person name="Li F."/>
            <person name="Xiang J."/>
        </authorList>
    </citation>
    <scope>NUCLEOTIDE SEQUENCE [LARGE SCALE GENOMIC DNA]</scope>
    <source>
        <tissue evidence="2">Muscle</tissue>
    </source>
</reference>
<feature type="region of interest" description="Disordered" evidence="1">
    <location>
        <begin position="15"/>
        <end position="101"/>
    </location>
</feature>
<feature type="compositionally biased region" description="Basic and acidic residues" evidence="1">
    <location>
        <begin position="309"/>
        <end position="327"/>
    </location>
</feature>